<feature type="non-terminal residue" evidence="2">
    <location>
        <position position="69"/>
    </location>
</feature>
<dbReference type="InParanoid" id="A0A5E4GFL8"/>
<evidence type="ECO:0000313" key="3">
    <source>
        <dbReference type="Proteomes" id="UP000327085"/>
    </source>
</evidence>
<dbReference type="AlphaFoldDB" id="A0A5E4GFL8"/>
<protein>
    <submittedName>
        <fullName evidence="2">PREDICTED: LOC109950838</fullName>
    </submittedName>
</protein>
<sequence length="69" mass="7711">MKQATIHAKAEYFNSKHGPANQSRTIFGDPLQASAPTPAKQNHYALILDTQNAQNPKRKNDYPRSFNNG</sequence>
<name>A0A5E4GFL8_PRUDU</name>
<dbReference type="EMBL" id="CABIKO010000639">
    <property type="protein sequence ID" value="VVA38401.1"/>
    <property type="molecule type" value="Genomic_DNA"/>
</dbReference>
<evidence type="ECO:0000313" key="2">
    <source>
        <dbReference type="EMBL" id="VVA38401.1"/>
    </source>
</evidence>
<gene>
    <name evidence="2" type="ORF">ALMOND_2B013702</name>
</gene>
<reference evidence="3" key="1">
    <citation type="journal article" date="2020" name="Plant J.">
        <title>Transposons played a major role in the diversification between the closely related almond and peach genomes: results from the almond genome sequence.</title>
        <authorList>
            <person name="Alioto T."/>
            <person name="Alexiou K.G."/>
            <person name="Bardil A."/>
            <person name="Barteri F."/>
            <person name="Castanera R."/>
            <person name="Cruz F."/>
            <person name="Dhingra A."/>
            <person name="Duval H."/>
            <person name="Fernandez I Marti A."/>
            <person name="Frias L."/>
            <person name="Galan B."/>
            <person name="Garcia J.L."/>
            <person name="Howad W."/>
            <person name="Gomez-Garrido J."/>
            <person name="Gut M."/>
            <person name="Julca I."/>
            <person name="Morata J."/>
            <person name="Puigdomenech P."/>
            <person name="Ribeca P."/>
            <person name="Rubio Cabetas M.J."/>
            <person name="Vlasova A."/>
            <person name="Wirthensohn M."/>
            <person name="Garcia-Mas J."/>
            <person name="Gabaldon T."/>
            <person name="Casacuberta J.M."/>
            <person name="Arus P."/>
        </authorList>
    </citation>
    <scope>NUCLEOTIDE SEQUENCE [LARGE SCALE GENOMIC DNA]</scope>
    <source>
        <strain evidence="3">cv. Texas</strain>
    </source>
</reference>
<dbReference type="Proteomes" id="UP000327085">
    <property type="component" value="Unassembled WGS sequence"/>
</dbReference>
<evidence type="ECO:0000256" key="1">
    <source>
        <dbReference type="SAM" id="MobiDB-lite"/>
    </source>
</evidence>
<feature type="region of interest" description="Disordered" evidence="1">
    <location>
        <begin position="1"/>
        <end position="69"/>
    </location>
</feature>
<dbReference type="Gramene" id="VVA38401">
    <property type="protein sequence ID" value="VVA38401"/>
    <property type="gene ID" value="Prudul26B013702"/>
</dbReference>
<proteinExistence type="predicted"/>
<accession>A0A5E4GFL8</accession>
<organism evidence="2 3">
    <name type="scientific">Prunus dulcis</name>
    <name type="common">Almond</name>
    <name type="synonym">Amygdalus dulcis</name>
    <dbReference type="NCBI Taxonomy" id="3755"/>
    <lineage>
        <taxon>Eukaryota</taxon>
        <taxon>Viridiplantae</taxon>
        <taxon>Streptophyta</taxon>
        <taxon>Embryophyta</taxon>
        <taxon>Tracheophyta</taxon>
        <taxon>Spermatophyta</taxon>
        <taxon>Magnoliopsida</taxon>
        <taxon>eudicotyledons</taxon>
        <taxon>Gunneridae</taxon>
        <taxon>Pentapetalae</taxon>
        <taxon>rosids</taxon>
        <taxon>fabids</taxon>
        <taxon>Rosales</taxon>
        <taxon>Rosaceae</taxon>
        <taxon>Amygdaloideae</taxon>
        <taxon>Amygdaleae</taxon>
        <taxon>Prunus</taxon>
    </lineage>
</organism>